<name>A0A173MAK6_9BACT</name>
<dbReference type="STRING" id="477680.SAMN05421788_110230"/>
<organism evidence="2 3">
    <name type="scientific">Filimonas lacunae</name>
    <dbReference type="NCBI Taxonomy" id="477680"/>
    <lineage>
        <taxon>Bacteria</taxon>
        <taxon>Pseudomonadati</taxon>
        <taxon>Bacteroidota</taxon>
        <taxon>Chitinophagia</taxon>
        <taxon>Chitinophagales</taxon>
        <taxon>Chitinophagaceae</taxon>
        <taxon>Filimonas</taxon>
    </lineage>
</organism>
<dbReference type="EMBL" id="FTOR01000010">
    <property type="protein sequence ID" value="SIT31588.1"/>
    <property type="molecule type" value="Genomic_DNA"/>
</dbReference>
<reference evidence="3" key="1">
    <citation type="submission" date="2017-01" db="EMBL/GenBank/DDBJ databases">
        <authorList>
            <person name="Varghese N."/>
            <person name="Submissions S."/>
        </authorList>
    </citation>
    <scope>NUCLEOTIDE SEQUENCE [LARGE SCALE GENOMIC DNA]</scope>
    <source>
        <strain evidence="3">DSM 21054</strain>
    </source>
</reference>
<evidence type="ECO:0000313" key="2">
    <source>
        <dbReference type="EMBL" id="SIT31588.1"/>
    </source>
</evidence>
<dbReference type="PROSITE" id="PS51257">
    <property type="entry name" value="PROKAR_LIPOPROTEIN"/>
    <property type="match status" value="1"/>
</dbReference>
<dbReference type="OrthoDB" id="879086at2"/>
<feature type="chain" id="PRO_5030022670" description="Lipoprotein" evidence="1">
    <location>
        <begin position="18"/>
        <end position="184"/>
    </location>
</feature>
<dbReference type="KEGG" id="fln:FLA_0490"/>
<protein>
    <recommendedName>
        <fullName evidence="4">Lipoprotein</fullName>
    </recommendedName>
</protein>
<evidence type="ECO:0000313" key="3">
    <source>
        <dbReference type="Proteomes" id="UP000186917"/>
    </source>
</evidence>
<sequence length="184" mass="20508">MKYLFTLFAFSGLLVTACNTGNESQTDTEASKDSGIVAGASHAVEHVEVQPQEKPEAGQYCYIDKVYTVGDSSFIDADYIQFLMGEEAVAAARKKGDAEPIVKNGDTTWAVMDDYYIVNDNKQVRKLKLSKDFKYISVSASPQEEVNHKTPLEQLKEKAKKDYVFILTFNADNEVSAIKNQFLP</sequence>
<feature type="signal peptide" evidence="1">
    <location>
        <begin position="1"/>
        <end position="17"/>
    </location>
</feature>
<keyword evidence="3" id="KW-1185">Reference proteome</keyword>
<dbReference type="RefSeq" id="WP_076381804.1">
    <property type="nucleotide sequence ID" value="NZ_AP017422.1"/>
</dbReference>
<dbReference type="Proteomes" id="UP000186917">
    <property type="component" value="Unassembled WGS sequence"/>
</dbReference>
<keyword evidence="1" id="KW-0732">Signal</keyword>
<evidence type="ECO:0008006" key="4">
    <source>
        <dbReference type="Google" id="ProtNLM"/>
    </source>
</evidence>
<evidence type="ECO:0000256" key="1">
    <source>
        <dbReference type="SAM" id="SignalP"/>
    </source>
</evidence>
<dbReference type="AlphaFoldDB" id="A0A173MAK6"/>
<proteinExistence type="predicted"/>
<accession>A0A173MAK6</accession>
<gene>
    <name evidence="2" type="ORF">SAMN05421788_110230</name>
</gene>